<evidence type="ECO:0000256" key="8">
    <source>
        <dbReference type="RuleBase" id="RU363032"/>
    </source>
</evidence>
<dbReference type="SUPFAM" id="SSF161098">
    <property type="entry name" value="MetI-like"/>
    <property type="match status" value="1"/>
</dbReference>
<dbReference type="GO" id="GO:0055085">
    <property type="term" value="P:transmembrane transport"/>
    <property type="evidence" value="ECO:0007669"/>
    <property type="project" value="InterPro"/>
</dbReference>
<dbReference type="GO" id="GO:0005886">
    <property type="term" value="C:plasma membrane"/>
    <property type="evidence" value="ECO:0007669"/>
    <property type="project" value="UniProtKB-SubCell"/>
</dbReference>
<keyword evidence="5 8" id="KW-0812">Transmembrane</keyword>
<comment type="similarity">
    <text evidence="2">Belongs to the binding-protein-dependent transport system permease family. CysTW subfamily.</text>
</comment>
<evidence type="ECO:0000256" key="1">
    <source>
        <dbReference type="ARBA" id="ARBA00004651"/>
    </source>
</evidence>
<keyword evidence="3 8" id="KW-0813">Transport</keyword>
<dbReference type="PATRIC" id="fig|60890.4.peg.1870"/>
<feature type="transmembrane region" description="Helical" evidence="8">
    <location>
        <begin position="70"/>
        <end position="92"/>
    </location>
</feature>
<dbReference type="InterPro" id="IPR035906">
    <property type="entry name" value="MetI-like_sf"/>
</dbReference>
<organism evidence="10 12">
    <name type="scientific">Phaeobacter gallaeciensis</name>
    <dbReference type="NCBI Taxonomy" id="60890"/>
    <lineage>
        <taxon>Bacteria</taxon>
        <taxon>Pseudomonadati</taxon>
        <taxon>Pseudomonadota</taxon>
        <taxon>Alphaproteobacteria</taxon>
        <taxon>Rhodobacterales</taxon>
        <taxon>Roseobacteraceae</taxon>
        <taxon>Phaeobacter</taxon>
    </lineage>
</organism>
<feature type="transmembrane region" description="Helical" evidence="8">
    <location>
        <begin position="12"/>
        <end position="35"/>
    </location>
</feature>
<accession>A0A1B0ZRM2</accession>
<evidence type="ECO:0000256" key="7">
    <source>
        <dbReference type="ARBA" id="ARBA00023136"/>
    </source>
</evidence>
<dbReference type="Pfam" id="PF00528">
    <property type="entry name" value="BPD_transp_1"/>
    <property type="match status" value="1"/>
</dbReference>
<evidence type="ECO:0000313" key="13">
    <source>
        <dbReference type="Proteomes" id="UP001218364"/>
    </source>
</evidence>
<dbReference type="EMBL" id="JARCJK010000019">
    <property type="protein sequence ID" value="MDE4168093.1"/>
    <property type="molecule type" value="Genomic_DNA"/>
</dbReference>
<dbReference type="Proteomes" id="UP000092565">
    <property type="component" value="Chromosome"/>
</dbReference>
<evidence type="ECO:0000259" key="9">
    <source>
        <dbReference type="PROSITE" id="PS50928"/>
    </source>
</evidence>
<feature type="transmembrane region" description="Helical" evidence="8">
    <location>
        <begin position="179"/>
        <end position="203"/>
    </location>
</feature>
<name>A0A1B0ZRM2_9RHOB</name>
<keyword evidence="4" id="KW-1003">Cell membrane</keyword>
<proteinExistence type="inferred from homology"/>
<evidence type="ECO:0000256" key="5">
    <source>
        <dbReference type="ARBA" id="ARBA00022692"/>
    </source>
</evidence>
<protein>
    <submittedName>
        <fullName evidence="10 11">ABC transporter permease</fullName>
    </submittedName>
</protein>
<keyword evidence="6 8" id="KW-1133">Transmembrane helix</keyword>
<evidence type="ECO:0000256" key="4">
    <source>
        <dbReference type="ARBA" id="ARBA00022475"/>
    </source>
</evidence>
<evidence type="ECO:0000256" key="3">
    <source>
        <dbReference type="ARBA" id="ARBA00022448"/>
    </source>
</evidence>
<dbReference type="PROSITE" id="PS50928">
    <property type="entry name" value="ABC_TM1"/>
    <property type="match status" value="1"/>
</dbReference>
<dbReference type="InterPro" id="IPR000515">
    <property type="entry name" value="MetI-like"/>
</dbReference>
<feature type="transmembrane region" description="Helical" evidence="8">
    <location>
        <begin position="236"/>
        <end position="258"/>
    </location>
</feature>
<keyword evidence="12" id="KW-1185">Reference proteome</keyword>
<evidence type="ECO:0000256" key="2">
    <source>
        <dbReference type="ARBA" id="ARBA00007069"/>
    </source>
</evidence>
<evidence type="ECO:0000256" key="6">
    <source>
        <dbReference type="ARBA" id="ARBA00022989"/>
    </source>
</evidence>
<dbReference type="EMBL" id="CP015124">
    <property type="protein sequence ID" value="ANP36825.1"/>
    <property type="molecule type" value="Genomic_DNA"/>
</dbReference>
<sequence>MEGRFNMGWSLIRGWAVLVYIFMFLPVAVVVLLSFNASQFGNFPMTGFSFRWFVELAGNDAILRAFRTSIILGLLTALISTTLGVLASLALVRYRVPGANAISTLLIAPILVPEVVLAVALLLFLNFLGINKSFGLLLAGHVIFTLPFVILVVQARLVSIKRDVEEAAMSLGASPVQTFFQVTLPLMLPAVLAGGLFAFTISFDDITGTLFWKPGGVETVPTQIFAMLRNSISPEINALGTVMIVMTVGLPLLGAAIARAMARKSGT</sequence>
<dbReference type="InterPro" id="IPR051789">
    <property type="entry name" value="Bact_Polyamine_Transport"/>
</dbReference>
<evidence type="ECO:0000313" key="10">
    <source>
        <dbReference type="EMBL" id="ANP36825.1"/>
    </source>
</evidence>
<dbReference type="Proteomes" id="UP001218364">
    <property type="component" value="Unassembled WGS sequence"/>
</dbReference>
<feature type="transmembrane region" description="Helical" evidence="8">
    <location>
        <begin position="104"/>
        <end position="128"/>
    </location>
</feature>
<dbReference type="AlphaFoldDB" id="A0A1B0ZRM2"/>
<dbReference type="PANTHER" id="PTHR43848">
    <property type="entry name" value="PUTRESCINE TRANSPORT SYSTEM PERMEASE PROTEIN POTI"/>
    <property type="match status" value="1"/>
</dbReference>
<evidence type="ECO:0000313" key="11">
    <source>
        <dbReference type="EMBL" id="MDE4168093.1"/>
    </source>
</evidence>
<dbReference type="PANTHER" id="PTHR43848:SF2">
    <property type="entry name" value="PUTRESCINE TRANSPORT SYSTEM PERMEASE PROTEIN POTI"/>
    <property type="match status" value="1"/>
</dbReference>
<reference evidence="10 12" key="1">
    <citation type="submission" date="2016-04" db="EMBL/GenBank/DDBJ databases">
        <authorList>
            <person name="Evans L.H."/>
            <person name="Alamgir A."/>
            <person name="Owens N."/>
            <person name="Weber N.D."/>
            <person name="Virtaneva K."/>
            <person name="Barbian K."/>
            <person name="Babar A."/>
            <person name="Rosenke K."/>
        </authorList>
    </citation>
    <scope>NUCLEOTIDE SEQUENCE [LARGE SCALE GENOMIC DNA]</scope>
    <source>
        <strain evidence="10 12">JL2886</strain>
    </source>
</reference>
<dbReference type="Gene3D" id="1.10.3720.10">
    <property type="entry name" value="MetI-like"/>
    <property type="match status" value="1"/>
</dbReference>
<dbReference type="CDD" id="cd06261">
    <property type="entry name" value="TM_PBP2"/>
    <property type="match status" value="1"/>
</dbReference>
<evidence type="ECO:0000313" key="12">
    <source>
        <dbReference type="Proteomes" id="UP000092565"/>
    </source>
</evidence>
<keyword evidence="7 8" id="KW-0472">Membrane</keyword>
<comment type="subcellular location">
    <subcellularLocation>
        <location evidence="1 8">Cell membrane</location>
        <topology evidence="1 8">Multi-pass membrane protein</topology>
    </subcellularLocation>
</comment>
<feature type="domain" description="ABC transmembrane type-1" evidence="9">
    <location>
        <begin position="66"/>
        <end position="254"/>
    </location>
</feature>
<feature type="transmembrane region" description="Helical" evidence="8">
    <location>
        <begin position="134"/>
        <end position="158"/>
    </location>
</feature>
<gene>
    <name evidence="10" type="primary">potC</name>
    <name evidence="10" type="ORF">JL2886_01924</name>
    <name evidence="11" type="ORF">PXK24_20600</name>
</gene>
<reference evidence="11 13" key="2">
    <citation type="submission" date="2023-02" db="EMBL/GenBank/DDBJ databases">
        <title>Population genomics of bacteria associated with diatom.</title>
        <authorList>
            <person name="Xie J."/>
            <person name="Wang H."/>
        </authorList>
    </citation>
    <scope>NUCLEOTIDE SEQUENCE [LARGE SCALE GENOMIC DNA]</scope>
    <source>
        <strain evidence="11 13">PT47_8</strain>
    </source>
</reference>